<dbReference type="EMBL" id="WHWC01000006">
    <property type="protein sequence ID" value="KAG8380753.1"/>
    <property type="molecule type" value="Genomic_DNA"/>
</dbReference>
<gene>
    <name evidence="1" type="ORF">BUALT_Bualt06G0048800</name>
</gene>
<evidence type="ECO:0000313" key="2">
    <source>
        <dbReference type="Proteomes" id="UP000826271"/>
    </source>
</evidence>
<evidence type="ECO:0000313" key="1">
    <source>
        <dbReference type="EMBL" id="KAG8380753.1"/>
    </source>
</evidence>
<dbReference type="AlphaFoldDB" id="A0AAV6XNP9"/>
<proteinExistence type="predicted"/>
<dbReference type="Proteomes" id="UP000826271">
    <property type="component" value="Unassembled WGS sequence"/>
</dbReference>
<comment type="caution">
    <text evidence="1">The sequence shown here is derived from an EMBL/GenBank/DDBJ whole genome shotgun (WGS) entry which is preliminary data.</text>
</comment>
<sequence length="182" mass="20168">MRKMNQRLGRNVRDPSRGVPFGPCILADELPNNFRASNMSEYDGISDPMEHLCKFENCALLHQYPVGQKVPEDTFELIRPAPGGQRDLRGYIQRFKAAALKIPSATADMLSNAFTQGLNDGKFFRSLAKKSATSFDSLLARIEKYVNMEEATMMKGAGAGIASKEEKGVRPALRRPPAEGNF</sequence>
<organism evidence="1 2">
    <name type="scientific">Buddleja alternifolia</name>
    <dbReference type="NCBI Taxonomy" id="168488"/>
    <lineage>
        <taxon>Eukaryota</taxon>
        <taxon>Viridiplantae</taxon>
        <taxon>Streptophyta</taxon>
        <taxon>Embryophyta</taxon>
        <taxon>Tracheophyta</taxon>
        <taxon>Spermatophyta</taxon>
        <taxon>Magnoliopsida</taxon>
        <taxon>eudicotyledons</taxon>
        <taxon>Gunneridae</taxon>
        <taxon>Pentapetalae</taxon>
        <taxon>asterids</taxon>
        <taxon>lamiids</taxon>
        <taxon>Lamiales</taxon>
        <taxon>Scrophulariaceae</taxon>
        <taxon>Buddlejeae</taxon>
        <taxon>Buddleja</taxon>
    </lineage>
</organism>
<name>A0AAV6XNP9_9LAMI</name>
<keyword evidence="2" id="KW-1185">Reference proteome</keyword>
<accession>A0AAV6XNP9</accession>
<evidence type="ECO:0008006" key="3">
    <source>
        <dbReference type="Google" id="ProtNLM"/>
    </source>
</evidence>
<protein>
    <recommendedName>
        <fullName evidence="3">Retrotransposon gag domain-containing protein</fullName>
    </recommendedName>
</protein>
<reference evidence="1" key="1">
    <citation type="submission" date="2019-10" db="EMBL/GenBank/DDBJ databases">
        <authorList>
            <person name="Zhang R."/>
            <person name="Pan Y."/>
            <person name="Wang J."/>
            <person name="Ma R."/>
            <person name="Yu S."/>
        </authorList>
    </citation>
    <scope>NUCLEOTIDE SEQUENCE</scope>
    <source>
        <strain evidence="1">LA-IB0</strain>
        <tissue evidence="1">Leaf</tissue>
    </source>
</reference>